<dbReference type="PANTHER" id="PTHR23537:SF1">
    <property type="entry name" value="SUGAR TRANSPORTER"/>
    <property type="match status" value="1"/>
</dbReference>
<dbReference type="PROSITE" id="PS50850">
    <property type="entry name" value="MFS"/>
    <property type="match status" value="1"/>
</dbReference>
<organism evidence="6 7">
    <name type="scientific">Neptunomonas phycophila</name>
    <dbReference type="NCBI Taxonomy" id="1572645"/>
    <lineage>
        <taxon>Bacteria</taxon>
        <taxon>Pseudomonadati</taxon>
        <taxon>Pseudomonadota</taxon>
        <taxon>Gammaproteobacteria</taxon>
        <taxon>Oceanospirillales</taxon>
        <taxon>Oceanospirillaceae</taxon>
        <taxon>Neptunomonas</taxon>
    </lineage>
</organism>
<feature type="transmembrane region" description="Helical" evidence="4">
    <location>
        <begin position="144"/>
        <end position="162"/>
    </location>
</feature>
<sequence>MTNNNKIQHQKYYVLAAGVISLVVLLGIARFAYTPLIPVMISASVMSDISAGWLATLNYAGYLCGAVLAATIGDLMLKDKLYRAGLITAIITTLAMAFTDNVYLWAFLRFMSGLSSAAGLLIGSGLVLNWLIRNNYRSELGIHFMGMGLGIVFTAIACELMVNQLTWSTQWIVLGVCAALLSIPAWRWLPRPHNGTVHSSGQVLKDKPPSARFFWLMVMSYFCAGFGYVISATFTVAMVERLPGLAGEGQLVWLLLGLTAIPAVIYWDKLARRIGTLYTLLICYLIHIIGIVLPLFSQTLTAAIVSGMLYGATFIGIVGLVLTMAGRFYPTKPAKLMGKLTLSYGVAQIIAPAIAGYMAAQTGQYSAALFMAAIMMVLGTILLLILIYTERHDLKALDA</sequence>
<dbReference type="PANTHER" id="PTHR23537">
    <property type="match status" value="1"/>
</dbReference>
<dbReference type="AlphaFoldDB" id="A0AAW7XEI9"/>
<dbReference type="InterPro" id="IPR036259">
    <property type="entry name" value="MFS_trans_sf"/>
</dbReference>
<feature type="transmembrane region" description="Helical" evidence="4">
    <location>
        <begin position="308"/>
        <end position="329"/>
    </location>
</feature>
<feature type="transmembrane region" description="Helical" evidence="4">
    <location>
        <begin position="365"/>
        <end position="388"/>
    </location>
</feature>
<feature type="transmembrane region" description="Helical" evidence="4">
    <location>
        <begin position="53"/>
        <end position="72"/>
    </location>
</feature>
<dbReference type="Proteomes" id="UP001169862">
    <property type="component" value="Unassembled WGS sequence"/>
</dbReference>
<keyword evidence="3 4" id="KW-0472">Membrane</keyword>
<dbReference type="InterPro" id="IPR010645">
    <property type="entry name" value="MFS_4"/>
</dbReference>
<evidence type="ECO:0000256" key="3">
    <source>
        <dbReference type="ARBA" id="ARBA00023136"/>
    </source>
</evidence>
<reference evidence="6" key="1">
    <citation type="submission" date="2023-07" db="EMBL/GenBank/DDBJ databases">
        <title>Genome content predicts the carbon catabolic preferences of heterotrophic bacteria.</title>
        <authorList>
            <person name="Gralka M."/>
        </authorList>
    </citation>
    <scope>NUCLEOTIDE SEQUENCE</scope>
    <source>
        <strain evidence="6">I2M16</strain>
    </source>
</reference>
<evidence type="ECO:0000256" key="2">
    <source>
        <dbReference type="ARBA" id="ARBA00022989"/>
    </source>
</evidence>
<keyword evidence="1 4" id="KW-0812">Transmembrane</keyword>
<dbReference type="InterPro" id="IPR020846">
    <property type="entry name" value="MFS_dom"/>
</dbReference>
<dbReference type="GO" id="GO:0022857">
    <property type="term" value="F:transmembrane transporter activity"/>
    <property type="evidence" value="ECO:0007669"/>
    <property type="project" value="InterPro"/>
</dbReference>
<feature type="domain" description="Major facilitator superfamily (MFS) profile" evidence="5">
    <location>
        <begin position="13"/>
        <end position="391"/>
    </location>
</feature>
<evidence type="ECO:0000313" key="7">
    <source>
        <dbReference type="Proteomes" id="UP001169862"/>
    </source>
</evidence>
<keyword evidence="2 4" id="KW-1133">Transmembrane helix</keyword>
<dbReference type="GO" id="GO:0005886">
    <property type="term" value="C:plasma membrane"/>
    <property type="evidence" value="ECO:0007669"/>
    <property type="project" value="TreeGrafter"/>
</dbReference>
<feature type="transmembrane region" description="Helical" evidence="4">
    <location>
        <begin position="251"/>
        <end position="267"/>
    </location>
</feature>
<dbReference type="EMBL" id="JAUOPG010000001">
    <property type="protein sequence ID" value="MDO6452405.1"/>
    <property type="molecule type" value="Genomic_DNA"/>
</dbReference>
<gene>
    <name evidence="6" type="ORF">Q4490_02400</name>
</gene>
<feature type="transmembrane region" description="Helical" evidence="4">
    <location>
        <begin position="341"/>
        <end position="359"/>
    </location>
</feature>
<feature type="transmembrane region" description="Helical" evidence="4">
    <location>
        <begin position="168"/>
        <end position="189"/>
    </location>
</feature>
<evidence type="ECO:0000259" key="5">
    <source>
        <dbReference type="PROSITE" id="PS50850"/>
    </source>
</evidence>
<evidence type="ECO:0000256" key="1">
    <source>
        <dbReference type="ARBA" id="ARBA00022692"/>
    </source>
</evidence>
<feature type="transmembrane region" description="Helical" evidence="4">
    <location>
        <begin position="114"/>
        <end position="132"/>
    </location>
</feature>
<name>A0AAW7XEI9_9GAMM</name>
<dbReference type="Pfam" id="PF06779">
    <property type="entry name" value="MFS_4"/>
    <property type="match status" value="1"/>
</dbReference>
<feature type="transmembrane region" description="Helical" evidence="4">
    <location>
        <begin position="274"/>
        <end position="296"/>
    </location>
</feature>
<proteinExistence type="predicted"/>
<accession>A0AAW7XEI9</accession>
<evidence type="ECO:0000313" key="6">
    <source>
        <dbReference type="EMBL" id="MDO6452405.1"/>
    </source>
</evidence>
<dbReference type="Gene3D" id="1.20.1250.20">
    <property type="entry name" value="MFS general substrate transporter like domains"/>
    <property type="match status" value="2"/>
</dbReference>
<feature type="transmembrane region" description="Helical" evidence="4">
    <location>
        <begin position="84"/>
        <end position="108"/>
    </location>
</feature>
<comment type="caution">
    <text evidence="6">The sequence shown here is derived from an EMBL/GenBank/DDBJ whole genome shotgun (WGS) entry which is preliminary data.</text>
</comment>
<evidence type="ECO:0000256" key="4">
    <source>
        <dbReference type="SAM" id="Phobius"/>
    </source>
</evidence>
<feature type="transmembrane region" description="Helical" evidence="4">
    <location>
        <begin position="12"/>
        <end position="33"/>
    </location>
</feature>
<protein>
    <submittedName>
        <fullName evidence="6">YbfB/YjiJ family MFS transporter</fullName>
    </submittedName>
</protein>
<dbReference type="SUPFAM" id="SSF103473">
    <property type="entry name" value="MFS general substrate transporter"/>
    <property type="match status" value="1"/>
</dbReference>
<dbReference type="RefSeq" id="WP_303548409.1">
    <property type="nucleotide sequence ID" value="NZ_JAUOPG010000001.1"/>
</dbReference>
<feature type="transmembrane region" description="Helical" evidence="4">
    <location>
        <begin position="213"/>
        <end position="239"/>
    </location>
</feature>